<feature type="signal peptide" evidence="3">
    <location>
        <begin position="1"/>
        <end position="25"/>
    </location>
</feature>
<feature type="chain" id="PRO_5010186652" description="Tetratricopeptide repeat protein" evidence="3">
    <location>
        <begin position="26"/>
        <end position="259"/>
    </location>
</feature>
<keyword evidence="3" id="KW-0732">Signal</keyword>
<dbReference type="OrthoDB" id="5298822at2"/>
<keyword evidence="2" id="KW-1133">Transmembrane helix</keyword>
<dbReference type="InterPro" id="IPR011990">
    <property type="entry name" value="TPR-like_helical_dom_sf"/>
</dbReference>
<organism evidence="4 5">
    <name type="scientific">Acidocella aminolytica 101 = DSM 11237</name>
    <dbReference type="NCBI Taxonomy" id="1120923"/>
    <lineage>
        <taxon>Bacteria</taxon>
        <taxon>Pseudomonadati</taxon>
        <taxon>Pseudomonadota</taxon>
        <taxon>Alphaproteobacteria</taxon>
        <taxon>Acetobacterales</taxon>
        <taxon>Acidocellaceae</taxon>
        <taxon>Acidocella</taxon>
    </lineage>
</organism>
<feature type="compositionally biased region" description="Polar residues" evidence="1">
    <location>
        <begin position="223"/>
        <end position="232"/>
    </location>
</feature>
<evidence type="ECO:0000256" key="3">
    <source>
        <dbReference type="SAM" id="SignalP"/>
    </source>
</evidence>
<dbReference type="RefSeq" id="WP_073211455.1">
    <property type="nucleotide sequence ID" value="NZ_BANC01000018.1"/>
</dbReference>
<gene>
    <name evidence="4" type="ORF">Aam_018_020</name>
</gene>
<feature type="transmembrane region" description="Helical" evidence="2">
    <location>
        <begin position="130"/>
        <end position="147"/>
    </location>
</feature>
<evidence type="ECO:0000313" key="5">
    <source>
        <dbReference type="Proteomes" id="UP000032668"/>
    </source>
</evidence>
<evidence type="ECO:0000256" key="2">
    <source>
        <dbReference type="SAM" id="Phobius"/>
    </source>
</evidence>
<reference evidence="4 5" key="1">
    <citation type="submission" date="2012-11" db="EMBL/GenBank/DDBJ databases">
        <title>Whole genome sequence of Acidocella aminolytica 101 = DSM 11237.</title>
        <authorList>
            <person name="Azuma Y."/>
            <person name="Higashiura N."/>
            <person name="Hirakawa H."/>
            <person name="Matsushita K."/>
        </authorList>
    </citation>
    <scope>NUCLEOTIDE SEQUENCE [LARGE SCALE GENOMIC DNA]</scope>
    <source>
        <strain evidence="5">101 / DSM 11237</strain>
    </source>
</reference>
<dbReference type="AlphaFoldDB" id="A0A0D6PCY1"/>
<protein>
    <recommendedName>
        <fullName evidence="6">Tetratricopeptide repeat protein</fullName>
    </recommendedName>
</protein>
<keyword evidence="2" id="KW-0812">Transmembrane</keyword>
<evidence type="ECO:0008006" key="6">
    <source>
        <dbReference type="Google" id="ProtNLM"/>
    </source>
</evidence>
<comment type="caution">
    <text evidence="4">The sequence shown here is derived from an EMBL/GenBank/DDBJ whole genome shotgun (WGS) entry which is preliminary data.</text>
</comment>
<accession>A0A0D6PCY1</accession>
<feature type="region of interest" description="Disordered" evidence="1">
    <location>
        <begin position="222"/>
        <end position="259"/>
    </location>
</feature>
<dbReference type="SUPFAM" id="SSF48452">
    <property type="entry name" value="TPR-like"/>
    <property type="match status" value="1"/>
</dbReference>
<sequence>MTKNIFRSLALAGALALAPALPAFAQSQGASPRQIQTMIDTGQSAQALQALKGVLDQHPQSGVAWYLAAEAQDARGNENAAAQALAKADQYAPGLPFADPQKAAALRTHIDRGLKAGGGVSHALGGVSPVLLVIGGLLLLFVLLRLVSGFRRGGMNLGYRRYPGNPNAPYGPNGPNGPYGPGGGYGPMGGGLGSSIVTGLAAGAGFAAGERIVDGLMGGNEAQAAQPQQDFMPNQDDGLMGDPSWDMGGGNDDLNTDSW</sequence>
<name>A0A0D6PCY1_9PROT</name>
<evidence type="ECO:0000256" key="1">
    <source>
        <dbReference type="SAM" id="MobiDB-lite"/>
    </source>
</evidence>
<proteinExistence type="predicted"/>
<dbReference type="EMBL" id="BANC01000018">
    <property type="protein sequence ID" value="GAN79196.1"/>
    <property type="molecule type" value="Genomic_DNA"/>
</dbReference>
<keyword evidence="2" id="KW-0472">Membrane</keyword>
<keyword evidence="5" id="KW-1185">Reference proteome</keyword>
<evidence type="ECO:0000313" key="4">
    <source>
        <dbReference type="EMBL" id="GAN79196.1"/>
    </source>
</evidence>
<dbReference type="Proteomes" id="UP000032668">
    <property type="component" value="Unassembled WGS sequence"/>
</dbReference>
<dbReference type="STRING" id="1120923.SAMN02746095_01554"/>
<dbReference type="Pfam" id="PF14559">
    <property type="entry name" value="TPR_19"/>
    <property type="match status" value="1"/>
</dbReference>